<dbReference type="AlphaFoldDB" id="A0A4R2EN37"/>
<dbReference type="EMBL" id="SLWB01000004">
    <property type="protein sequence ID" value="TCN70131.1"/>
    <property type="molecule type" value="Genomic_DNA"/>
</dbReference>
<name>A0A4R2EN37_9BACT</name>
<organism evidence="1 2">
    <name type="scientific">Acetobacteroides hydrogenigenes</name>
    <dbReference type="NCBI Taxonomy" id="979970"/>
    <lineage>
        <taxon>Bacteria</taxon>
        <taxon>Pseudomonadati</taxon>
        <taxon>Bacteroidota</taxon>
        <taxon>Bacteroidia</taxon>
        <taxon>Bacteroidales</taxon>
        <taxon>Rikenellaceae</taxon>
        <taxon>Acetobacteroides</taxon>
    </lineage>
</organism>
<dbReference type="Pfam" id="PF19775">
    <property type="entry name" value="DUF6261"/>
    <property type="match status" value="1"/>
</dbReference>
<dbReference type="InterPro" id="IPR046228">
    <property type="entry name" value="DUF6261"/>
</dbReference>
<gene>
    <name evidence="1" type="ORF">CLV25_10486</name>
</gene>
<dbReference type="OrthoDB" id="9823283at2"/>
<evidence type="ECO:0000313" key="1">
    <source>
        <dbReference type="EMBL" id="TCN70131.1"/>
    </source>
</evidence>
<accession>A0A4R2EN37</accession>
<evidence type="ECO:0000313" key="2">
    <source>
        <dbReference type="Proteomes" id="UP000294830"/>
    </source>
</evidence>
<keyword evidence="2" id="KW-1185">Reference proteome</keyword>
<dbReference type="RefSeq" id="WP_131838690.1">
    <property type="nucleotide sequence ID" value="NZ_SLWB01000004.1"/>
</dbReference>
<protein>
    <submittedName>
        <fullName evidence="1">Uncharacterized protein</fullName>
    </submittedName>
</protein>
<dbReference type="Proteomes" id="UP000294830">
    <property type="component" value="Unassembled WGS sequence"/>
</dbReference>
<proteinExistence type="predicted"/>
<reference evidence="1 2" key="1">
    <citation type="submission" date="2019-03" db="EMBL/GenBank/DDBJ databases">
        <title>Genomic Encyclopedia of Archaeal and Bacterial Type Strains, Phase II (KMG-II): from individual species to whole genera.</title>
        <authorList>
            <person name="Goeker M."/>
        </authorList>
    </citation>
    <scope>NUCLEOTIDE SEQUENCE [LARGE SCALE GENOMIC DNA]</scope>
    <source>
        <strain evidence="1 2">RL-C</strain>
    </source>
</reference>
<sequence>MRILSLDLSKLQVKEVGSLAAFVIKRLMVLLTGKHVPQKMVDNILDANKDFDRAVGSNVNPEQTKVLHLKDDVCDSSLQELKGLAIAATVRRDENVRSAGERVLTAIRHRGYNMQEFRIPVQVDTMRQLLADIKESPSLTADIATIGATDVVVRMEPEVNDLGNFVESIQDVNGADNLSSVEATRRLRSSMSQVFQYLNSVSDYEPEVAAAIEQINGAIEPFAVTIKSRATIRENEKKEAEGK</sequence>
<comment type="caution">
    <text evidence="1">The sequence shown here is derived from an EMBL/GenBank/DDBJ whole genome shotgun (WGS) entry which is preliminary data.</text>
</comment>